<dbReference type="Gene3D" id="3.80.10.10">
    <property type="entry name" value="Ribonuclease Inhibitor"/>
    <property type="match status" value="2"/>
</dbReference>
<dbReference type="GO" id="GO:0006913">
    <property type="term" value="P:nucleocytoplasmic transport"/>
    <property type="evidence" value="ECO:0007669"/>
    <property type="project" value="TreeGrafter"/>
</dbReference>
<dbReference type="GO" id="GO:0031267">
    <property type="term" value="F:small GTPase binding"/>
    <property type="evidence" value="ECO:0007669"/>
    <property type="project" value="TreeGrafter"/>
</dbReference>
<proteinExistence type="predicted"/>
<feature type="non-terminal residue" evidence="5">
    <location>
        <position position="1"/>
    </location>
</feature>
<dbReference type="GO" id="GO:0005634">
    <property type="term" value="C:nucleus"/>
    <property type="evidence" value="ECO:0007669"/>
    <property type="project" value="TreeGrafter"/>
</dbReference>
<evidence type="ECO:0000313" key="5">
    <source>
        <dbReference type="EMBL" id="KAF9579799.1"/>
    </source>
</evidence>
<keyword evidence="1" id="KW-0343">GTPase activation</keyword>
<dbReference type="Pfam" id="PF13516">
    <property type="entry name" value="LRR_6"/>
    <property type="match status" value="3"/>
</dbReference>
<reference evidence="5" key="1">
    <citation type="journal article" date="2020" name="Fungal Divers.">
        <title>Resolving the Mortierellaceae phylogeny through synthesis of multi-gene phylogenetics and phylogenomics.</title>
        <authorList>
            <person name="Vandepol N."/>
            <person name="Liber J."/>
            <person name="Desiro A."/>
            <person name="Na H."/>
            <person name="Kennedy M."/>
            <person name="Barry K."/>
            <person name="Grigoriev I.V."/>
            <person name="Miller A.N."/>
            <person name="O'Donnell K."/>
            <person name="Stajich J.E."/>
            <person name="Bonito G."/>
        </authorList>
    </citation>
    <scope>NUCLEOTIDE SEQUENCE</scope>
    <source>
        <strain evidence="5">KOD1015</strain>
    </source>
</reference>
<keyword evidence="6" id="KW-1185">Reference proteome</keyword>
<evidence type="ECO:0000256" key="3">
    <source>
        <dbReference type="ARBA" id="ARBA00022737"/>
    </source>
</evidence>
<accession>A0A9P6FR04</accession>
<dbReference type="InterPro" id="IPR027038">
    <property type="entry name" value="RanGap"/>
</dbReference>
<feature type="compositionally biased region" description="Gly residues" evidence="4">
    <location>
        <begin position="918"/>
        <end position="938"/>
    </location>
</feature>
<evidence type="ECO:0000313" key="6">
    <source>
        <dbReference type="Proteomes" id="UP000780801"/>
    </source>
</evidence>
<comment type="caution">
    <text evidence="5">The sequence shown here is derived from an EMBL/GenBank/DDBJ whole genome shotgun (WGS) entry which is preliminary data.</text>
</comment>
<organism evidence="5 6">
    <name type="scientific">Lunasporangiospora selenospora</name>
    <dbReference type="NCBI Taxonomy" id="979761"/>
    <lineage>
        <taxon>Eukaryota</taxon>
        <taxon>Fungi</taxon>
        <taxon>Fungi incertae sedis</taxon>
        <taxon>Mucoromycota</taxon>
        <taxon>Mortierellomycotina</taxon>
        <taxon>Mortierellomycetes</taxon>
        <taxon>Mortierellales</taxon>
        <taxon>Mortierellaceae</taxon>
        <taxon>Lunasporangiospora</taxon>
    </lineage>
</organism>
<evidence type="ECO:0000256" key="1">
    <source>
        <dbReference type="ARBA" id="ARBA00022468"/>
    </source>
</evidence>
<dbReference type="Proteomes" id="UP000780801">
    <property type="component" value="Unassembled WGS sequence"/>
</dbReference>
<protein>
    <submittedName>
        <fullName evidence="5">NACHT, LRR and PYD domains-containing protein 14</fullName>
    </submittedName>
</protein>
<keyword evidence="3" id="KW-0677">Repeat</keyword>
<keyword evidence="2" id="KW-0433">Leucine-rich repeat</keyword>
<sequence length="1006" mass="108454">ALSQPDEDIEFHTQLQLHAYLDDIERVEVAAELQAHREVAVHYATDSLDPLQDWSASYANTRSLRTTAAATATADAHGGASWTGTSGASASTTASATGAASPPALVVTNAAISTSAAEVTANAFQHLIEAGPHGLRALVGSGAHLSNGLGPIEEVEARNHLDQDDDMDEYGFEYEECPPPSEVKYILYDDRVSPINVTKALAILNGNMHEDLWDELDHSRGISSVANATAFVATGGYARDYHWTQQTASPSTGLVSPKAQSPVSHFSDLAERDMSDDEAEGDSLLRPFYQGGPDISLNLASNGLSPDNLHEIFFSRFYTRLVHLNLWDTNLGVWGTQAVGGLMADRNCRIQYLNLGRNRLDFEGITQLLGMYKNHSLVELDLSENKLGPKGVHALQQIMVRLAKDRPCNIRRLNISSNEINDIGCVSIAKIIQGTVLTHIDLSRNIITDWGASTILAAFEANSPYLQDINMDANPLTFAGGVDMCKILVLPQSRVTRLDLRGAKVTDVGVPYLAEALKSHSCPIVTLNLYDCQLTDAGVLKLAVKLSTIIMAMRSNTSLLDLRIDSEPPSHRASSNAARGGFFAGLDGDNEQQYYSYPEQNHSSSILSSQRYQSPHLSYASQSNMDLGAAQSQAPPTLENVIANPITYMPPAAAQVGEVLAPTHAALTQPLQIPAMPLSHSGAAGQPSSGGNGASGSSGGSSSQSMSTGYMVQSGGAIVTHGAAAVPTIHFLNGGAGGGDEEEEERDLEWEQKQVVQLVKTLRNYIRLNLGRTNKLRILSFEILVKARVLMFAEDASPSMATVTTMMTQHLSLSRPASTGVDLEDSAFEICHGGNSNMRAQTQAIIPPRTGLPTPPLSTPEISLDQKIGLAPLPSEVEGRRSVSDDGLQEKRPGSTESWMRQECRQFLRHPFRVRAGGVGGGGGSGSGFSNERGGGPRGTMSGLPWEIKEMILRELDPSRLLSDSQFQAIMTHAASTWSTVRQPWERWGEIREGILEEVGCYYYES</sequence>
<dbReference type="PANTHER" id="PTHR24113">
    <property type="entry name" value="RAN GTPASE-ACTIVATING PROTEIN 1"/>
    <property type="match status" value="1"/>
</dbReference>
<dbReference type="SMART" id="SM00368">
    <property type="entry name" value="LRR_RI"/>
    <property type="match status" value="5"/>
</dbReference>
<dbReference type="InterPro" id="IPR001611">
    <property type="entry name" value="Leu-rich_rpt"/>
</dbReference>
<dbReference type="OrthoDB" id="333024at2759"/>
<feature type="region of interest" description="Disordered" evidence="4">
    <location>
        <begin position="76"/>
        <end position="100"/>
    </location>
</feature>
<dbReference type="PANTHER" id="PTHR24113:SF12">
    <property type="entry name" value="RAN GTPASE-ACTIVATING PROTEIN 1"/>
    <property type="match status" value="1"/>
</dbReference>
<dbReference type="EMBL" id="JAABOA010002488">
    <property type="protein sequence ID" value="KAF9579799.1"/>
    <property type="molecule type" value="Genomic_DNA"/>
</dbReference>
<feature type="region of interest" description="Disordered" evidence="4">
    <location>
        <begin position="871"/>
        <end position="900"/>
    </location>
</feature>
<name>A0A9P6FR04_9FUNG</name>
<feature type="region of interest" description="Disordered" evidence="4">
    <location>
        <begin position="918"/>
        <end position="940"/>
    </location>
</feature>
<dbReference type="AlphaFoldDB" id="A0A9P6FR04"/>
<feature type="compositionally biased region" description="Gly residues" evidence="4">
    <location>
        <begin position="688"/>
        <end position="699"/>
    </location>
</feature>
<evidence type="ECO:0000256" key="4">
    <source>
        <dbReference type="SAM" id="MobiDB-lite"/>
    </source>
</evidence>
<dbReference type="SUPFAM" id="SSF52047">
    <property type="entry name" value="RNI-like"/>
    <property type="match status" value="1"/>
</dbReference>
<dbReference type="InterPro" id="IPR032675">
    <property type="entry name" value="LRR_dom_sf"/>
</dbReference>
<gene>
    <name evidence="5" type="primary">NLRP14</name>
    <name evidence="5" type="ORF">BGW38_003794</name>
</gene>
<evidence type="ECO:0000256" key="2">
    <source>
        <dbReference type="ARBA" id="ARBA00022614"/>
    </source>
</evidence>
<feature type="compositionally biased region" description="Basic and acidic residues" evidence="4">
    <location>
        <begin position="877"/>
        <end position="900"/>
    </location>
</feature>
<feature type="region of interest" description="Disordered" evidence="4">
    <location>
        <begin position="676"/>
        <end position="707"/>
    </location>
</feature>
<dbReference type="GO" id="GO:0005096">
    <property type="term" value="F:GTPase activator activity"/>
    <property type="evidence" value="ECO:0007669"/>
    <property type="project" value="UniProtKB-KW"/>
</dbReference>
<dbReference type="GO" id="GO:0048471">
    <property type="term" value="C:perinuclear region of cytoplasm"/>
    <property type="evidence" value="ECO:0007669"/>
    <property type="project" value="TreeGrafter"/>
</dbReference>
<dbReference type="GO" id="GO:0005829">
    <property type="term" value="C:cytosol"/>
    <property type="evidence" value="ECO:0007669"/>
    <property type="project" value="TreeGrafter"/>
</dbReference>